<dbReference type="AlphaFoldDB" id="A0A2T8FDT7"/>
<protein>
    <submittedName>
        <fullName evidence="1">Uncharacterized protein</fullName>
    </submittedName>
</protein>
<reference evidence="1 2" key="1">
    <citation type="submission" date="2018-04" db="EMBL/GenBank/DDBJ databases">
        <title>Genome of Nocardioides gansuensis WSJ-1.</title>
        <authorList>
            <person name="Wu S."/>
            <person name="Wang G."/>
        </authorList>
    </citation>
    <scope>NUCLEOTIDE SEQUENCE [LARGE SCALE GENOMIC DNA]</scope>
    <source>
        <strain evidence="1 2">WSJ-1</strain>
    </source>
</reference>
<evidence type="ECO:0000313" key="1">
    <source>
        <dbReference type="EMBL" id="PVG83874.1"/>
    </source>
</evidence>
<dbReference type="Proteomes" id="UP000246018">
    <property type="component" value="Unassembled WGS sequence"/>
</dbReference>
<name>A0A2T8FDT7_9ACTN</name>
<gene>
    <name evidence="1" type="ORF">DDE18_06125</name>
</gene>
<dbReference type="EMBL" id="QDGZ01000002">
    <property type="protein sequence ID" value="PVG83874.1"/>
    <property type="molecule type" value="Genomic_DNA"/>
</dbReference>
<evidence type="ECO:0000313" key="2">
    <source>
        <dbReference type="Proteomes" id="UP000246018"/>
    </source>
</evidence>
<keyword evidence="2" id="KW-1185">Reference proteome</keyword>
<dbReference type="RefSeq" id="WP_116571348.1">
    <property type="nucleotide sequence ID" value="NZ_QDGZ01000002.1"/>
</dbReference>
<comment type="caution">
    <text evidence="1">The sequence shown here is derived from an EMBL/GenBank/DDBJ whole genome shotgun (WGS) entry which is preliminary data.</text>
</comment>
<dbReference type="OrthoDB" id="3791763at2"/>
<proteinExistence type="predicted"/>
<sequence length="149" mass="17009">MGGATYVVVAEDAAWRFDPEEVFDALRAGHPGRSFWQGRDRRQLRAEGYENGWEVDLNEEGTAFVIQAPPAPSMELVAWVRGYVPDDVALQVFDDQLTFEVVPLRPGITPEQVRAEFFPDAWRVEQMSAKEPPALEERMRADKPPHIQW</sequence>
<organism evidence="1 2">
    <name type="scientific">Nocardioides gansuensis</name>
    <dbReference type="NCBI Taxonomy" id="2138300"/>
    <lineage>
        <taxon>Bacteria</taxon>
        <taxon>Bacillati</taxon>
        <taxon>Actinomycetota</taxon>
        <taxon>Actinomycetes</taxon>
        <taxon>Propionibacteriales</taxon>
        <taxon>Nocardioidaceae</taxon>
        <taxon>Nocardioides</taxon>
    </lineage>
</organism>
<accession>A0A2T8FDT7</accession>